<dbReference type="AlphaFoldDB" id="A0A9P6N3B8"/>
<gene>
    <name evidence="3" type="ORF">BGZ80_001342</name>
</gene>
<dbReference type="Proteomes" id="UP000703661">
    <property type="component" value="Unassembled WGS sequence"/>
</dbReference>
<name>A0A9P6N3B8_9FUNG</name>
<feature type="coiled-coil region" evidence="1">
    <location>
        <begin position="398"/>
        <end position="472"/>
    </location>
</feature>
<comment type="caution">
    <text evidence="3">The sequence shown here is derived from an EMBL/GenBank/DDBJ whole genome shotgun (WGS) entry which is preliminary data.</text>
</comment>
<organism evidence="3 4">
    <name type="scientific">Entomortierella chlamydospora</name>
    <dbReference type="NCBI Taxonomy" id="101097"/>
    <lineage>
        <taxon>Eukaryota</taxon>
        <taxon>Fungi</taxon>
        <taxon>Fungi incertae sedis</taxon>
        <taxon>Mucoromycota</taxon>
        <taxon>Mortierellomycotina</taxon>
        <taxon>Mortierellomycetes</taxon>
        <taxon>Mortierellales</taxon>
        <taxon>Mortierellaceae</taxon>
        <taxon>Entomortierella</taxon>
    </lineage>
</organism>
<keyword evidence="1" id="KW-0175">Coiled coil</keyword>
<accession>A0A9P6N3B8</accession>
<keyword evidence="4" id="KW-1185">Reference proteome</keyword>
<reference evidence="3" key="1">
    <citation type="journal article" date="2020" name="Fungal Divers.">
        <title>Resolving the Mortierellaceae phylogeny through synthesis of multi-gene phylogenetics and phylogenomics.</title>
        <authorList>
            <person name="Vandepol N."/>
            <person name="Liber J."/>
            <person name="Desiro A."/>
            <person name="Na H."/>
            <person name="Kennedy M."/>
            <person name="Barry K."/>
            <person name="Grigoriev I.V."/>
            <person name="Miller A.N."/>
            <person name="O'Donnell K."/>
            <person name="Stajich J.E."/>
            <person name="Bonito G."/>
        </authorList>
    </citation>
    <scope>NUCLEOTIDE SEQUENCE</scope>
    <source>
        <strain evidence="3">NRRL 2769</strain>
    </source>
</reference>
<feature type="compositionally biased region" description="Polar residues" evidence="2">
    <location>
        <begin position="317"/>
        <end position="329"/>
    </location>
</feature>
<protein>
    <submittedName>
        <fullName evidence="3">Uncharacterized protein</fullName>
    </submittedName>
</protein>
<evidence type="ECO:0000313" key="4">
    <source>
        <dbReference type="Proteomes" id="UP000703661"/>
    </source>
</evidence>
<feature type="region of interest" description="Disordered" evidence="2">
    <location>
        <begin position="276"/>
        <end position="342"/>
    </location>
</feature>
<evidence type="ECO:0000313" key="3">
    <source>
        <dbReference type="EMBL" id="KAG0021965.1"/>
    </source>
</evidence>
<evidence type="ECO:0000256" key="2">
    <source>
        <dbReference type="SAM" id="MobiDB-lite"/>
    </source>
</evidence>
<sequence>MRLYTTTIVAAIIDTVVTGTVHNVQIKNALFVPQKLTIQAGDSVSWFNYDMARINTKSVMDTSVSGGLNNGLFALSPAPWTATQGTLRSDPLTPPSLSRILLLQTLQCPTLSPSHSTTQIFQSKMSKRQLSGQIRQPAISAQIQSAIPRFRSLPSPAPQTDAAGSSLTPLKASSFWVQKGMNTFIDWITNPQNHERLYKKNPESGQKPTDVRQEIANFVNSRHNTKWTEIQVKSKIAYTKVRYREAAHLNPTGQGNVTAKQLEICPEFMRLREVYGGSLDANPPPPRQSVSFGDKSAAVNDTDEESSDLDATRDSPDSNPHANTQTDLSYENEGPANKRRKDSAFMSPTMHSTSVEMLQNLSEQQIMANYERKTELRQRELVIEQRERELTEKLFRLSEETSRRAEEASRRAVEARERLRLDLAAEKAQFRQEIAAERAEFKKEMADERAEIKKERSEIIALKAENAALKRELEVRNYRPVNNL</sequence>
<dbReference type="EMBL" id="JAAAID010000130">
    <property type="protein sequence ID" value="KAG0021965.1"/>
    <property type="molecule type" value="Genomic_DNA"/>
</dbReference>
<evidence type="ECO:0000256" key="1">
    <source>
        <dbReference type="SAM" id="Coils"/>
    </source>
</evidence>
<proteinExistence type="predicted"/>